<proteinExistence type="predicted"/>
<evidence type="ECO:0000313" key="1">
    <source>
        <dbReference type="EMBL" id="GFO93727.1"/>
    </source>
</evidence>
<accession>A0AAI9K224</accession>
<dbReference type="Proteomes" id="UP000660047">
    <property type="component" value="Unassembled WGS sequence"/>
</dbReference>
<dbReference type="RefSeq" id="WP_015533895.1">
    <property type="nucleotide sequence ID" value="NZ_BLYL01000003.1"/>
</dbReference>
<sequence length="136" mass="15549">MGRTCREELASGGTLIISENDFRIEYFFPGPDGRYGGVRVNIPGRKVETYMRAWQKNYERYEELQKAAGASVVKRPAAMRGECGMTIRTGFMDGVYLKGSHMRVTERVQLDMIIRDYGYALDRWKKSGQMPESSDC</sequence>
<comment type="caution">
    <text evidence="1">The sequence shown here is derived from an EMBL/GenBank/DDBJ whole genome shotgun (WGS) entry which is preliminary data.</text>
</comment>
<reference evidence="1" key="1">
    <citation type="submission" date="2020-06" db="EMBL/GenBank/DDBJ databases">
        <title>Characterization of fructooligosaccharide metabolism and fructooligosaccharide-degrading enzymes in human commensal butyrate producers.</title>
        <authorList>
            <person name="Tanno H."/>
            <person name="Fujii T."/>
            <person name="Hirano K."/>
            <person name="Maeno S."/>
            <person name="Tonozuka T."/>
            <person name="Sakamoto M."/>
            <person name="Ohkuma M."/>
            <person name="Tochio T."/>
            <person name="Endo A."/>
        </authorList>
    </citation>
    <scope>NUCLEOTIDE SEQUENCE</scope>
    <source>
        <strain evidence="1">JCM 31265</strain>
    </source>
</reference>
<evidence type="ECO:0000313" key="2">
    <source>
        <dbReference type="Proteomes" id="UP000660047"/>
    </source>
</evidence>
<protein>
    <submittedName>
        <fullName evidence="1">Uncharacterized protein</fullName>
    </submittedName>
</protein>
<gene>
    <name evidence="1" type="ORF">COEU31_07730</name>
</gene>
<name>A0AAI9K224_9FIRM</name>
<dbReference type="EMBL" id="BLYL01000003">
    <property type="protein sequence ID" value="GFO93727.1"/>
    <property type="molecule type" value="Genomic_DNA"/>
</dbReference>
<dbReference type="AlphaFoldDB" id="A0AAI9K224"/>
<organism evidence="1 2">
    <name type="scientific">Coprococcus eutactus</name>
    <dbReference type="NCBI Taxonomy" id="33043"/>
    <lineage>
        <taxon>Bacteria</taxon>
        <taxon>Bacillati</taxon>
        <taxon>Bacillota</taxon>
        <taxon>Clostridia</taxon>
        <taxon>Lachnospirales</taxon>
        <taxon>Lachnospiraceae</taxon>
        <taxon>Coprococcus</taxon>
    </lineage>
</organism>